<keyword evidence="2" id="KW-0808">Transferase</keyword>
<feature type="transmembrane region" description="Helical" evidence="4">
    <location>
        <begin position="12"/>
        <end position="40"/>
    </location>
</feature>
<keyword evidence="7" id="KW-1185">Reference proteome</keyword>
<keyword evidence="4" id="KW-0472">Membrane</keyword>
<proteinExistence type="predicted"/>
<gene>
    <name evidence="6" type="ORF">EZV61_10405</name>
</gene>
<dbReference type="Pfam" id="PF01553">
    <property type="entry name" value="Acyltransferase"/>
    <property type="match status" value="1"/>
</dbReference>
<dbReference type="InterPro" id="IPR002123">
    <property type="entry name" value="Plipid/glycerol_acylTrfase"/>
</dbReference>
<sequence>MINTISKTWRVIATGFCFLSFGLGGFLLTIFVFPAIYLIAPKPARRRNLTQSTISKAFLFFTRVMQQLGVMELSTQGIEALKLQRGAIIVANHPSLIDIVLLGAMMERFDCIVKQKLWQHPLLGGVMRAAGFIPNNAGESVIQTCQSHLQEGRNIVIFPEGTRTVPAQPLKLQRGAAQIALRTGAPIRLIHITCVPTTLAKNEPWYNVPTIKPHFSLKVGKLIQSNEFLGDGKEYSVAARQLTRYLAQCLEEERK</sequence>
<comment type="caution">
    <text evidence="6">The sequence shown here is derived from an EMBL/GenBank/DDBJ whole genome shotgun (WGS) entry which is preliminary data.</text>
</comment>
<keyword evidence="4" id="KW-0812">Transmembrane</keyword>
<organism evidence="6 7">
    <name type="scientific">Corallincola luteus</name>
    <dbReference type="NCBI Taxonomy" id="1775177"/>
    <lineage>
        <taxon>Bacteria</taxon>
        <taxon>Pseudomonadati</taxon>
        <taxon>Pseudomonadota</taxon>
        <taxon>Gammaproteobacteria</taxon>
        <taxon>Alteromonadales</taxon>
        <taxon>Psychromonadaceae</taxon>
        <taxon>Corallincola</taxon>
    </lineage>
</organism>
<accession>A0ABY2AKA4</accession>
<evidence type="ECO:0000313" key="6">
    <source>
        <dbReference type="EMBL" id="TCI03281.1"/>
    </source>
</evidence>
<dbReference type="Proteomes" id="UP000292554">
    <property type="component" value="Unassembled WGS sequence"/>
</dbReference>
<evidence type="ECO:0000256" key="4">
    <source>
        <dbReference type="SAM" id="Phobius"/>
    </source>
</evidence>
<dbReference type="GO" id="GO:0016746">
    <property type="term" value="F:acyltransferase activity"/>
    <property type="evidence" value="ECO:0007669"/>
    <property type="project" value="UniProtKB-KW"/>
</dbReference>
<evidence type="ECO:0000259" key="5">
    <source>
        <dbReference type="SMART" id="SM00563"/>
    </source>
</evidence>
<evidence type="ECO:0000256" key="3">
    <source>
        <dbReference type="ARBA" id="ARBA00023315"/>
    </source>
</evidence>
<keyword evidence="3 6" id="KW-0012">Acyltransferase</keyword>
<dbReference type="EMBL" id="SJXE01000004">
    <property type="protein sequence ID" value="TCI03281.1"/>
    <property type="molecule type" value="Genomic_DNA"/>
</dbReference>
<dbReference type="PANTHER" id="PTHR10434:SF66">
    <property type="entry name" value="PHOSPHOLIPID_GLYCEROL ACYLTRANSFERASE DOMAIN-CONTAINING PROTEIN"/>
    <property type="match status" value="1"/>
</dbReference>
<dbReference type="SUPFAM" id="SSF69593">
    <property type="entry name" value="Glycerol-3-phosphate (1)-acyltransferase"/>
    <property type="match status" value="1"/>
</dbReference>
<dbReference type="RefSeq" id="WP_131415487.1">
    <property type="nucleotide sequence ID" value="NZ_SJXE01000004.1"/>
</dbReference>
<comment type="pathway">
    <text evidence="1">Lipid metabolism.</text>
</comment>
<keyword evidence="4" id="KW-1133">Transmembrane helix</keyword>
<reference evidence="6 7" key="1">
    <citation type="submission" date="2019-02" db="EMBL/GenBank/DDBJ databases">
        <title>Corallincola luteus sp. nov., a marine bacterium isolated from surface sediment of Bohai Sea in China.</title>
        <authorList>
            <person name="Ren Q."/>
        </authorList>
    </citation>
    <scope>NUCLEOTIDE SEQUENCE [LARGE SCALE GENOMIC DNA]</scope>
    <source>
        <strain evidence="6 7">DASS28</strain>
    </source>
</reference>
<evidence type="ECO:0000313" key="7">
    <source>
        <dbReference type="Proteomes" id="UP000292554"/>
    </source>
</evidence>
<name>A0ABY2AKA4_9GAMM</name>
<dbReference type="SMART" id="SM00563">
    <property type="entry name" value="PlsC"/>
    <property type="match status" value="1"/>
</dbReference>
<dbReference type="CDD" id="cd07989">
    <property type="entry name" value="LPLAT_AGPAT-like"/>
    <property type="match status" value="1"/>
</dbReference>
<evidence type="ECO:0000256" key="1">
    <source>
        <dbReference type="ARBA" id="ARBA00005189"/>
    </source>
</evidence>
<evidence type="ECO:0000256" key="2">
    <source>
        <dbReference type="ARBA" id="ARBA00022679"/>
    </source>
</evidence>
<protein>
    <submittedName>
        <fullName evidence="6">1-acyl-sn-glycerol-3-phosphate acyltransferase</fullName>
    </submittedName>
</protein>
<dbReference type="PANTHER" id="PTHR10434">
    <property type="entry name" value="1-ACYL-SN-GLYCEROL-3-PHOSPHATE ACYLTRANSFERASE"/>
    <property type="match status" value="1"/>
</dbReference>
<feature type="domain" description="Phospholipid/glycerol acyltransferase" evidence="5">
    <location>
        <begin position="87"/>
        <end position="195"/>
    </location>
</feature>